<evidence type="ECO:0000313" key="1">
    <source>
        <dbReference type="EMBL" id="MFD0767212.1"/>
    </source>
</evidence>
<comment type="caution">
    <text evidence="1">The sequence shown here is derived from an EMBL/GenBank/DDBJ whole genome shotgun (WGS) entry which is preliminary data.</text>
</comment>
<evidence type="ECO:0008006" key="3">
    <source>
        <dbReference type="Google" id="ProtNLM"/>
    </source>
</evidence>
<dbReference type="EMBL" id="JBHTIA010000025">
    <property type="protein sequence ID" value="MFD0767212.1"/>
    <property type="molecule type" value="Genomic_DNA"/>
</dbReference>
<keyword evidence="2" id="KW-1185">Reference proteome</keyword>
<name>A0ABW2ZLV5_9SPHI</name>
<dbReference type="PROSITE" id="PS51257">
    <property type="entry name" value="PROKAR_LIPOPROTEIN"/>
    <property type="match status" value="1"/>
</dbReference>
<accession>A0ABW2ZLV5</accession>
<sequence>MKKEILRLLALLVFGAAVLTGCSIENQGRRGRYDNKRYHGRYHHDNRYNDRNNGYYGRY</sequence>
<dbReference type="RefSeq" id="WP_377145785.1">
    <property type="nucleotide sequence ID" value="NZ_JBHTIA010000025.1"/>
</dbReference>
<gene>
    <name evidence="1" type="ORF">ACFQZI_20320</name>
</gene>
<dbReference type="Proteomes" id="UP001597073">
    <property type="component" value="Unassembled WGS sequence"/>
</dbReference>
<reference evidence="2" key="1">
    <citation type="journal article" date="2019" name="Int. J. Syst. Evol. Microbiol.">
        <title>The Global Catalogue of Microorganisms (GCM) 10K type strain sequencing project: providing services to taxonomists for standard genome sequencing and annotation.</title>
        <authorList>
            <consortium name="The Broad Institute Genomics Platform"/>
            <consortium name="The Broad Institute Genome Sequencing Center for Infectious Disease"/>
            <person name="Wu L."/>
            <person name="Ma J."/>
        </authorList>
    </citation>
    <scope>NUCLEOTIDE SEQUENCE [LARGE SCALE GENOMIC DNA]</scope>
    <source>
        <strain evidence="2">CCUG 60742</strain>
    </source>
</reference>
<organism evidence="1 2">
    <name type="scientific">Mucilaginibacter lutimaris</name>
    <dbReference type="NCBI Taxonomy" id="931629"/>
    <lineage>
        <taxon>Bacteria</taxon>
        <taxon>Pseudomonadati</taxon>
        <taxon>Bacteroidota</taxon>
        <taxon>Sphingobacteriia</taxon>
        <taxon>Sphingobacteriales</taxon>
        <taxon>Sphingobacteriaceae</taxon>
        <taxon>Mucilaginibacter</taxon>
    </lineage>
</organism>
<proteinExistence type="predicted"/>
<evidence type="ECO:0000313" key="2">
    <source>
        <dbReference type="Proteomes" id="UP001597073"/>
    </source>
</evidence>
<protein>
    <recommendedName>
        <fullName evidence="3">Lipoprotein</fullName>
    </recommendedName>
</protein>